<evidence type="ECO:0000256" key="1">
    <source>
        <dbReference type="SAM" id="MobiDB-lite"/>
    </source>
</evidence>
<gene>
    <name evidence="2" type="ORF">QQF64_032023</name>
</gene>
<name>A0ABR3MYL4_9TELE</name>
<accession>A0ABR3MYL4</accession>
<evidence type="ECO:0000313" key="2">
    <source>
        <dbReference type="EMBL" id="KAL1269734.1"/>
    </source>
</evidence>
<keyword evidence="3" id="KW-1185">Reference proteome</keyword>
<comment type="caution">
    <text evidence="2">The sequence shown here is derived from an EMBL/GenBank/DDBJ whole genome shotgun (WGS) entry which is preliminary data.</text>
</comment>
<reference evidence="2 3" key="1">
    <citation type="submission" date="2023-09" db="EMBL/GenBank/DDBJ databases">
        <authorList>
            <person name="Wang M."/>
        </authorList>
    </citation>
    <scope>NUCLEOTIDE SEQUENCE [LARGE SCALE GENOMIC DNA]</scope>
    <source>
        <strain evidence="2">GT-2023</strain>
        <tissue evidence="2">Liver</tissue>
    </source>
</reference>
<proteinExistence type="predicted"/>
<dbReference type="EMBL" id="JAYMGO010000008">
    <property type="protein sequence ID" value="KAL1269734.1"/>
    <property type="molecule type" value="Genomic_DNA"/>
</dbReference>
<evidence type="ECO:0000313" key="3">
    <source>
        <dbReference type="Proteomes" id="UP001558613"/>
    </source>
</evidence>
<protein>
    <submittedName>
        <fullName evidence="2">Uncharacterized protein</fullName>
    </submittedName>
</protein>
<dbReference type="Proteomes" id="UP001558613">
    <property type="component" value="Unassembled WGS sequence"/>
</dbReference>
<organism evidence="2 3">
    <name type="scientific">Cirrhinus molitorella</name>
    <name type="common">mud carp</name>
    <dbReference type="NCBI Taxonomy" id="172907"/>
    <lineage>
        <taxon>Eukaryota</taxon>
        <taxon>Metazoa</taxon>
        <taxon>Chordata</taxon>
        <taxon>Craniata</taxon>
        <taxon>Vertebrata</taxon>
        <taxon>Euteleostomi</taxon>
        <taxon>Actinopterygii</taxon>
        <taxon>Neopterygii</taxon>
        <taxon>Teleostei</taxon>
        <taxon>Ostariophysi</taxon>
        <taxon>Cypriniformes</taxon>
        <taxon>Cyprinidae</taxon>
        <taxon>Labeoninae</taxon>
        <taxon>Labeonini</taxon>
        <taxon>Cirrhinus</taxon>
    </lineage>
</organism>
<feature type="region of interest" description="Disordered" evidence="1">
    <location>
        <begin position="67"/>
        <end position="87"/>
    </location>
</feature>
<sequence length="108" mass="12138">MDLSVCRPFMCVCVCVDTDPDFQLHRSLGRLVTRAGTHSGHFLLLEQKARKHFSTAQTALRYTNTWSLRGTPGEKHSRAQKTPGQARLFPHKLENRSVSDSLGLNVMS</sequence>